<evidence type="ECO:0008006" key="3">
    <source>
        <dbReference type="Google" id="ProtNLM"/>
    </source>
</evidence>
<dbReference type="Pfam" id="PF05132">
    <property type="entry name" value="RNA_pol_Rpc4"/>
    <property type="match status" value="1"/>
</dbReference>
<dbReference type="GO" id="GO:0042797">
    <property type="term" value="P:tRNA transcription by RNA polymerase III"/>
    <property type="evidence" value="ECO:0007669"/>
    <property type="project" value="TreeGrafter"/>
</dbReference>
<name>A0A9R0SG15_TRITD</name>
<dbReference type="EMBL" id="LT934117">
    <property type="protein sequence ID" value="VAH94445.1"/>
    <property type="molecule type" value="Genomic_DNA"/>
</dbReference>
<dbReference type="AlphaFoldDB" id="A0A9R0SG15"/>
<proteinExistence type="predicted"/>
<evidence type="ECO:0000313" key="1">
    <source>
        <dbReference type="EMBL" id="VAH94445.1"/>
    </source>
</evidence>
<reference evidence="1 2" key="1">
    <citation type="submission" date="2017-09" db="EMBL/GenBank/DDBJ databases">
        <authorList>
            <consortium name="International Durum Wheat Genome Sequencing Consortium (IDWGSC)"/>
            <person name="Milanesi L."/>
        </authorList>
    </citation>
    <scope>NUCLEOTIDE SEQUENCE [LARGE SCALE GENOMIC DNA]</scope>
    <source>
        <strain evidence="2">cv. Svevo</strain>
    </source>
</reference>
<dbReference type="Gramene" id="TRITD4Av1G180860.10">
    <property type="protein sequence ID" value="TRITD4Av1G180860.10"/>
    <property type="gene ID" value="TRITD4Av1G180860"/>
</dbReference>
<dbReference type="PANTHER" id="PTHR13408:SF10">
    <property type="entry name" value="RNA POLYMERASE III SUBUNIT C4"/>
    <property type="match status" value="1"/>
</dbReference>
<gene>
    <name evidence="1" type="ORF">TRITD_4Av1G180860</name>
</gene>
<sequence>MYIMLHDIMSRNTVLVQVFISMQKKTPHVDGTVFSCDGTDTEDKMNTPQLLFFQFPASLPLPQVVSVAGGDMDTSDSEGVETEETNKKRRLESINGCKLKDLPGGLMGKLLVYKSGKVKMRLGDALFDVSAGLDCTFAQEAVAINTNKKHCCSLGEVNKRAILTPDIEYLVDSIKRIG</sequence>
<dbReference type="Proteomes" id="UP000324705">
    <property type="component" value="Chromosome 4A"/>
</dbReference>
<dbReference type="GO" id="GO:0003677">
    <property type="term" value="F:DNA binding"/>
    <property type="evidence" value="ECO:0007669"/>
    <property type="project" value="InterPro"/>
</dbReference>
<dbReference type="GO" id="GO:0005666">
    <property type="term" value="C:RNA polymerase III complex"/>
    <property type="evidence" value="ECO:0007669"/>
    <property type="project" value="InterPro"/>
</dbReference>
<evidence type="ECO:0000313" key="2">
    <source>
        <dbReference type="Proteomes" id="UP000324705"/>
    </source>
</evidence>
<keyword evidence="2" id="KW-1185">Reference proteome</keyword>
<protein>
    <recommendedName>
        <fullName evidence="3">DNA-directed RNA polymerase III subunit RPC4</fullName>
    </recommendedName>
</protein>
<dbReference type="PANTHER" id="PTHR13408">
    <property type="entry name" value="DNA-DIRECTED RNA POLYMERASE III"/>
    <property type="match status" value="1"/>
</dbReference>
<organism evidence="1 2">
    <name type="scientific">Triticum turgidum subsp. durum</name>
    <name type="common">Durum wheat</name>
    <name type="synonym">Triticum durum</name>
    <dbReference type="NCBI Taxonomy" id="4567"/>
    <lineage>
        <taxon>Eukaryota</taxon>
        <taxon>Viridiplantae</taxon>
        <taxon>Streptophyta</taxon>
        <taxon>Embryophyta</taxon>
        <taxon>Tracheophyta</taxon>
        <taxon>Spermatophyta</taxon>
        <taxon>Magnoliopsida</taxon>
        <taxon>Liliopsida</taxon>
        <taxon>Poales</taxon>
        <taxon>Poaceae</taxon>
        <taxon>BOP clade</taxon>
        <taxon>Pooideae</taxon>
        <taxon>Triticodae</taxon>
        <taxon>Triticeae</taxon>
        <taxon>Triticinae</taxon>
        <taxon>Triticum</taxon>
    </lineage>
</organism>
<accession>A0A9R0SG15</accession>
<dbReference type="InterPro" id="IPR007811">
    <property type="entry name" value="RPC4"/>
</dbReference>